<evidence type="ECO:0000313" key="5">
    <source>
        <dbReference type="Proteomes" id="UP000095463"/>
    </source>
</evidence>
<evidence type="ECO:0000256" key="1">
    <source>
        <dbReference type="ARBA" id="ARBA00022679"/>
    </source>
</evidence>
<dbReference type="CDD" id="cd04301">
    <property type="entry name" value="NAT_SF"/>
    <property type="match status" value="1"/>
</dbReference>
<keyword evidence="2" id="KW-0012">Acyltransferase</keyword>
<dbReference type="AlphaFoldDB" id="A0A1E5XMJ5"/>
<dbReference type="Proteomes" id="UP000095463">
    <property type="component" value="Unassembled WGS sequence"/>
</dbReference>
<dbReference type="InterPro" id="IPR050832">
    <property type="entry name" value="Bact_Acetyltransf"/>
</dbReference>
<reference evidence="4 5" key="1">
    <citation type="journal article" date="2015" name="Genome Announc.">
        <title>Genome Assemblies of Three Soil-Associated Devosia species: D. insulae, D. limi, and D. soli.</title>
        <authorList>
            <person name="Hassan Y.I."/>
            <person name="Lepp D."/>
            <person name="Zhou T."/>
        </authorList>
    </citation>
    <scope>NUCLEOTIDE SEQUENCE [LARGE SCALE GENOMIC DNA]</scope>
    <source>
        <strain evidence="4 5">DS-56</strain>
    </source>
</reference>
<dbReference type="PROSITE" id="PS51186">
    <property type="entry name" value="GNAT"/>
    <property type="match status" value="1"/>
</dbReference>
<accession>A0A1E5XMJ5</accession>
<name>A0A1E5XMJ5_9HYPH</name>
<keyword evidence="5" id="KW-1185">Reference proteome</keyword>
<evidence type="ECO:0000256" key="2">
    <source>
        <dbReference type="ARBA" id="ARBA00023315"/>
    </source>
</evidence>
<gene>
    <name evidence="4" type="ORF">VW23_024480</name>
</gene>
<proteinExistence type="predicted"/>
<dbReference type="InterPro" id="IPR000182">
    <property type="entry name" value="GNAT_dom"/>
</dbReference>
<evidence type="ECO:0000313" key="4">
    <source>
        <dbReference type="EMBL" id="OEO29724.1"/>
    </source>
</evidence>
<feature type="domain" description="N-acetyltransferase" evidence="3">
    <location>
        <begin position="1"/>
        <end position="153"/>
    </location>
</feature>
<dbReference type="Pfam" id="PF13673">
    <property type="entry name" value="Acetyltransf_10"/>
    <property type="match status" value="1"/>
</dbReference>
<dbReference type="PANTHER" id="PTHR43877">
    <property type="entry name" value="AMINOALKYLPHOSPHONATE N-ACETYLTRANSFERASE-RELATED-RELATED"/>
    <property type="match status" value="1"/>
</dbReference>
<evidence type="ECO:0000259" key="3">
    <source>
        <dbReference type="PROSITE" id="PS51186"/>
    </source>
</evidence>
<organism evidence="4 5">
    <name type="scientific">Devosia insulae DS-56</name>
    <dbReference type="NCBI Taxonomy" id="1116389"/>
    <lineage>
        <taxon>Bacteria</taxon>
        <taxon>Pseudomonadati</taxon>
        <taxon>Pseudomonadota</taxon>
        <taxon>Alphaproteobacteria</taxon>
        <taxon>Hyphomicrobiales</taxon>
        <taxon>Devosiaceae</taxon>
        <taxon>Devosia</taxon>
    </lineage>
</organism>
<dbReference type="OrthoDB" id="9789081at2"/>
<protein>
    <recommendedName>
        <fullName evidence="3">N-acetyltransferase domain-containing protein</fullName>
    </recommendedName>
</protein>
<dbReference type="GO" id="GO:0016747">
    <property type="term" value="F:acyltransferase activity, transferring groups other than amino-acyl groups"/>
    <property type="evidence" value="ECO:0007669"/>
    <property type="project" value="InterPro"/>
</dbReference>
<dbReference type="PANTHER" id="PTHR43877:SF2">
    <property type="entry name" value="AMINOALKYLPHOSPHONATE N-ACETYLTRANSFERASE-RELATED"/>
    <property type="match status" value="1"/>
</dbReference>
<dbReference type="InterPro" id="IPR016181">
    <property type="entry name" value="Acyl_CoA_acyltransferase"/>
</dbReference>
<sequence length="153" mass="16403">MVIRPAAPADAAAMSAVLTASIRDLCTADHRADPEILAGWLRNKTPEMVLKMLERPGAQFLVAERDGEIAAVGCLTGPDEIGLNYVAPAHRFAGVSKAMLAALEDRIRQAGADIARLTSTGTAHRFYLANGWQDAGPAEADRGMLCYPMEKRL</sequence>
<keyword evidence="1" id="KW-0808">Transferase</keyword>
<dbReference type="Gene3D" id="3.40.630.30">
    <property type="match status" value="1"/>
</dbReference>
<dbReference type="SUPFAM" id="SSF55729">
    <property type="entry name" value="Acyl-CoA N-acyltransferases (Nat)"/>
    <property type="match status" value="1"/>
</dbReference>
<comment type="caution">
    <text evidence="4">The sequence shown here is derived from an EMBL/GenBank/DDBJ whole genome shotgun (WGS) entry which is preliminary data.</text>
</comment>
<dbReference type="EMBL" id="LAJE02000265">
    <property type="protein sequence ID" value="OEO29724.1"/>
    <property type="molecule type" value="Genomic_DNA"/>
</dbReference>